<dbReference type="GO" id="GO:0007010">
    <property type="term" value="P:cytoskeleton organization"/>
    <property type="evidence" value="ECO:0007669"/>
    <property type="project" value="TreeGrafter"/>
</dbReference>
<feature type="domain" description="Far11/STRP N-terminal" evidence="2">
    <location>
        <begin position="136"/>
        <end position="455"/>
    </location>
</feature>
<dbReference type="Proteomes" id="UP001140562">
    <property type="component" value="Unassembled WGS sequence"/>
</dbReference>
<dbReference type="EMBL" id="JAPEUV010000014">
    <property type="protein sequence ID" value="KAJ4340834.1"/>
    <property type="molecule type" value="Genomic_DNA"/>
</dbReference>
<dbReference type="GO" id="GO:0005829">
    <property type="term" value="C:cytosol"/>
    <property type="evidence" value="ECO:0007669"/>
    <property type="project" value="TreeGrafter"/>
</dbReference>
<feature type="compositionally biased region" description="Polar residues" evidence="1">
    <location>
        <begin position="796"/>
        <end position="806"/>
    </location>
</feature>
<evidence type="ECO:0000259" key="3">
    <source>
        <dbReference type="SMART" id="SM01293"/>
    </source>
</evidence>
<dbReference type="InterPro" id="IPR012486">
    <property type="entry name" value="Far11/STRP_N"/>
</dbReference>
<dbReference type="PANTHER" id="PTHR13239">
    <property type="entry name" value="PROTEIN REQUIRED FOR HYPHAL ANASTOMOSIS HAM-2"/>
    <property type="match status" value="1"/>
</dbReference>
<keyword evidence="5" id="KW-1185">Reference proteome</keyword>
<dbReference type="AlphaFoldDB" id="A0A9W9C1Z2"/>
<evidence type="ECO:0000313" key="4">
    <source>
        <dbReference type="EMBL" id="KAJ4340834.1"/>
    </source>
</evidence>
<dbReference type="PANTHER" id="PTHR13239:SF4">
    <property type="entry name" value="AT25231P"/>
    <property type="match status" value="1"/>
</dbReference>
<dbReference type="SMART" id="SM01292">
    <property type="entry name" value="N1221"/>
    <property type="match status" value="1"/>
</dbReference>
<evidence type="ECO:0000259" key="2">
    <source>
        <dbReference type="SMART" id="SM01292"/>
    </source>
</evidence>
<organism evidence="4 5">
    <name type="scientific">Didymella glomerata</name>
    <dbReference type="NCBI Taxonomy" id="749621"/>
    <lineage>
        <taxon>Eukaryota</taxon>
        <taxon>Fungi</taxon>
        <taxon>Dikarya</taxon>
        <taxon>Ascomycota</taxon>
        <taxon>Pezizomycotina</taxon>
        <taxon>Dothideomycetes</taxon>
        <taxon>Pleosporomycetidae</taxon>
        <taxon>Pleosporales</taxon>
        <taxon>Pleosporineae</taxon>
        <taxon>Didymellaceae</taxon>
        <taxon>Didymella</taxon>
    </lineage>
</organism>
<dbReference type="SMART" id="SM01293">
    <property type="entry name" value="DUF3402"/>
    <property type="match status" value="1"/>
</dbReference>
<sequence length="1179" mass="132182">MVDQTDLQEAPIVPPGVDEGDLLDIENSEPVEPVIEAEPADLNAPLDTAEQLFDERDAGQAGKLPSLPSRPGLSRGGSVPAQHGTLSLAGPPTQPPLHLPPPAPPQQPPPDTPADALSLSQLQNLVKQGGLPKVEPQPYAFTYDDASSLEEELEEWFTYAVEEQAMLLKAQASFALEWSAFNGQNEESYTEGGLDWNRAAVEQQQDFVGHLLKGIREEEPNERLKRLEALVYVLLGCWHETAGLAKERDGDEEEKRGRNPYEKSGRQVDLTLRNVRLLAHSDGIQTLVDVLRTSAMRACGVISEDEQHESKEAERREVWCAMTAVYVVLEVARYREKKEEDLSLRNAVLELKEPGLLMLLIDIISKLRWDESINLPLSKVTLLLWKTMLVCFGGLAEADKAKESFKDQNLDAEDARGQPIITASPLDYHLFRQEISSKYPAYNPPAPLFPLEPENNSILPPLRNHPNKVAGNHVFGSGLGDTNGNNTSILHQPVHIATPAPSPPPSPAGPGGKGGKKQNYQTNQMFPFLYPPLDESSNNLGGKGSTDLQDVLVGRKWEGSDIPASILEAAELFAKRMKATRAMKQLWEERVAFMKYERGWSGPDDDLDIEELSLEPKEDELAKEKPAAGSIEERMGLVEQFYQKSLSSLQSLIIVLIKAILAHVTALVTQSSGANGLQSGFQYNDNVNGASSQRPETNGMNSHNSTPATNEELDAMRTQEVLDKAVTGSLMLILKWFKVSHILKFEYITQLLVDSSYVPLILKLLQLQEIEKIVNFKSEQEELNFFNFCKSHSRNIPQEDTANPSEANHEHDSDSDDAAPPPIRLTRNESTDSGVEPLISSLPQPPEVDELGFPTSELPSEPITTFSWRAFFTSINYMRIMQKICKNKAHRNLMLVSYKSSQFLRKSLKVPQPQLRLYTLKLFKNQVPYCGRKWRQSNMRVITAVYLHCRPELRDDWLAGSDVDVEVDESVPLEQALRSLTHWFNLKRYPESLGAKRGVLMHEVDFFRAELEKMDWGQNYEDEDWVQAESEASVGWKVDEVDRDRFLAGPKSKVDRKRAPLKTGIVRRAAWQNGNGKNWSRSSERYCKRLGRTDIHDLLEHLVVASKQGSWTSDEDSDSDEADVTDDLEDIKVNAAGMDSITMGDMDLRSFTSQFNRKGVGAEKRVQKKRMPMVRFDSV</sequence>
<comment type="caution">
    <text evidence="4">The sequence shown here is derived from an EMBL/GenBank/DDBJ whole genome shotgun (WGS) entry which is preliminary data.</text>
</comment>
<feature type="region of interest" description="Disordered" evidence="1">
    <location>
        <begin position="796"/>
        <end position="846"/>
    </location>
</feature>
<accession>A0A9W9C1Z2</accession>
<protein>
    <submittedName>
        <fullName evidence="4">Factor arrest protein 11</fullName>
    </submittedName>
</protein>
<feature type="region of interest" description="Disordered" evidence="1">
    <location>
        <begin position="497"/>
        <end position="520"/>
    </location>
</feature>
<feature type="domain" description="Far11/STRP C-terminal" evidence="3">
    <location>
        <begin position="563"/>
        <end position="1011"/>
    </location>
</feature>
<feature type="compositionally biased region" description="Pro residues" evidence="1">
    <location>
        <begin position="92"/>
        <end position="112"/>
    </location>
</feature>
<gene>
    <name evidence="4" type="primary">FAR11</name>
    <name evidence="4" type="ORF">N0V87_002187</name>
</gene>
<feature type="compositionally biased region" description="Acidic residues" evidence="1">
    <location>
        <begin position="18"/>
        <end position="29"/>
    </location>
</feature>
<evidence type="ECO:0000313" key="5">
    <source>
        <dbReference type="Proteomes" id="UP001140562"/>
    </source>
</evidence>
<feature type="region of interest" description="Disordered" evidence="1">
    <location>
        <begin position="1"/>
        <end position="116"/>
    </location>
</feature>
<dbReference type="InterPro" id="IPR040185">
    <property type="entry name" value="Far11/STRP"/>
</dbReference>
<dbReference type="InterPro" id="IPR021819">
    <property type="entry name" value="Far11/STRP_C"/>
</dbReference>
<evidence type="ECO:0000256" key="1">
    <source>
        <dbReference type="SAM" id="MobiDB-lite"/>
    </source>
</evidence>
<dbReference type="Pfam" id="PF11882">
    <property type="entry name" value="DUF3402"/>
    <property type="match status" value="1"/>
</dbReference>
<proteinExistence type="predicted"/>
<name>A0A9W9C1Z2_9PLEO</name>
<reference evidence="4" key="1">
    <citation type="submission" date="2022-10" db="EMBL/GenBank/DDBJ databases">
        <title>Tapping the CABI collections for fungal endophytes: first genome assemblies for Collariella, Neodidymelliopsis, Ascochyta clinopodiicola, Didymella pomorum, Didymosphaeria variabile, Neocosmospora piperis and Neocucurbitaria cava.</title>
        <authorList>
            <person name="Hill R."/>
        </authorList>
    </citation>
    <scope>NUCLEOTIDE SEQUENCE</scope>
    <source>
        <strain evidence="4">IMI 360193</strain>
    </source>
</reference>
<dbReference type="OrthoDB" id="18234at2759"/>
<dbReference type="Pfam" id="PF07923">
    <property type="entry name" value="N1221"/>
    <property type="match status" value="1"/>
</dbReference>